<dbReference type="InterPro" id="IPR013085">
    <property type="entry name" value="U1-CZ_Znf_C2H2"/>
</dbReference>
<feature type="region of interest" description="Disordered" evidence="6">
    <location>
        <begin position="95"/>
        <end position="135"/>
    </location>
</feature>
<dbReference type="OrthoDB" id="191651at2759"/>
<feature type="compositionally biased region" description="Basic and acidic residues" evidence="6">
    <location>
        <begin position="164"/>
        <end position="177"/>
    </location>
</feature>
<dbReference type="Gene3D" id="3.30.160.60">
    <property type="entry name" value="Classic Zinc Finger"/>
    <property type="match status" value="1"/>
</dbReference>
<dbReference type="PROSITE" id="PS50171">
    <property type="entry name" value="ZF_MATRIN"/>
    <property type="match status" value="1"/>
</dbReference>
<keyword evidence="10" id="KW-1185">Reference proteome</keyword>
<dbReference type="GO" id="GO:0000398">
    <property type="term" value="P:mRNA splicing, via spliceosome"/>
    <property type="evidence" value="ECO:0007669"/>
    <property type="project" value="InterPro"/>
</dbReference>
<proteinExistence type="predicted"/>
<dbReference type="AlphaFoldDB" id="A0A210R1T7"/>
<dbReference type="InterPro" id="IPR003604">
    <property type="entry name" value="Matrin/U1-like-C_Znf_C2H2"/>
</dbReference>
<dbReference type="SUPFAM" id="SSF51045">
    <property type="entry name" value="WW domain"/>
    <property type="match status" value="1"/>
</dbReference>
<evidence type="ECO:0000313" key="9">
    <source>
        <dbReference type="EMBL" id="OWF54998.1"/>
    </source>
</evidence>
<keyword evidence="4" id="KW-0862">Zinc</keyword>
<feature type="region of interest" description="Disordered" evidence="6">
    <location>
        <begin position="231"/>
        <end position="310"/>
    </location>
</feature>
<evidence type="ECO:0000313" key="10">
    <source>
        <dbReference type="Proteomes" id="UP000242188"/>
    </source>
</evidence>
<keyword evidence="3" id="KW-0863">Zinc-finger</keyword>
<dbReference type="STRING" id="6573.A0A210R1T7"/>
<reference evidence="9 10" key="1">
    <citation type="journal article" date="2017" name="Nat. Ecol. Evol.">
        <title>Scallop genome provides insights into evolution of bilaterian karyotype and development.</title>
        <authorList>
            <person name="Wang S."/>
            <person name="Zhang J."/>
            <person name="Jiao W."/>
            <person name="Li J."/>
            <person name="Xun X."/>
            <person name="Sun Y."/>
            <person name="Guo X."/>
            <person name="Huan P."/>
            <person name="Dong B."/>
            <person name="Zhang L."/>
            <person name="Hu X."/>
            <person name="Sun X."/>
            <person name="Wang J."/>
            <person name="Zhao C."/>
            <person name="Wang Y."/>
            <person name="Wang D."/>
            <person name="Huang X."/>
            <person name="Wang R."/>
            <person name="Lv J."/>
            <person name="Li Y."/>
            <person name="Zhang Z."/>
            <person name="Liu B."/>
            <person name="Lu W."/>
            <person name="Hui Y."/>
            <person name="Liang J."/>
            <person name="Zhou Z."/>
            <person name="Hou R."/>
            <person name="Li X."/>
            <person name="Liu Y."/>
            <person name="Li H."/>
            <person name="Ning X."/>
            <person name="Lin Y."/>
            <person name="Zhao L."/>
            <person name="Xing Q."/>
            <person name="Dou J."/>
            <person name="Li Y."/>
            <person name="Mao J."/>
            <person name="Guo H."/>
            <person name="Dou H."/>
            <person name="Li T."/>
            <person name="Mu C."/>
            <person name="Jiang W."/>
            <person name="Fu Q."/>
            <person name="Fu X."/>
            <person name="Miao Y."/>
            <person name="Liu J."/>
            <person name="Yu Q."/>
            <person name="Li R."/>
            <person name="Liao H."/>
            <person name="Li X."/>
            <person name="Kong Y."/>
            <person name="Jiang Z."/>
            <person name="Chourrout D."/>
            <person name="Li R."/>
            <person name="Bao Z."/>
        </authorList>
    </citation>
    <scope>NUCLEOTIDE SEQUENCE [LARGE SCALE GENOMIC DNA]</scope>
    <source>
        <strain evidence="9 10">PY_sf001</strain>
    </source>
</reference>
<evidence type="ECO:0000259" key="8">
    <source>
        <dbReference type="PROSITE" id="PS50171"/>
    </source>
</evidence>
<evidence type="ECO:0000256" key="2">
    <source>
        <dbReference type="ARBA" id="ARBA00022723"/>
    </source>
</evidence>
<accession>A0A210R1T7</accession>
<feature type="region of interest" description="Disordered" evidence="6">
    <location>
        <begin position="164"/>
        <end position="192"/>
    </location>
</feature>
<dbReference type="InterPro" id="IPR040023">
    <property type="entry name" value="WBP4"/>
</dbReference>
<dbReference type="InterPro" id="IPR036020">
    <property type="entry name" value="WW_dom_sf"/>
</dbReference>
<protein>
    <submittedName>
        <fullName evidence="9">WW domain-binding protein 4</fullName>
    </submittedName>
</protein>
<dbReference type="InterPro" id="IPR001202">
    <property type="entry name" value="WW_dom"/>
</dbReference>
<evidence type="ECO:0000256" key="4">
    <source>
        <dbReference type="ARBA" id="ARBA00022833"/>
    </source>
</evidence>
<dbReference type="GO" id="GO:0008270">
    <property type="term" value="F:zinc ion binding"/>
    <property type="evidence" value="ECO:0007669"/>
    <property type="project" value="UniProtKB-KW"/>
</dbReference>
<dbReference type="SMART" id="SM00451">
    <property type="entry name" value="ZnF_U1"/>
    <property type="match status" value="1"/>
</dbReference>
<feature type="region of interest" description="Disordered" evidence="6">
    <location>
        <begin position="27"/>
        <end position="66"/>
    </location>
</feature>
<evidence type="ECO:0000256" key="6">
    <source>
        <dbReference type="SAM" id="MobiDB-lite"/>
    </source>
</evidence>
<feature type="compositionally biased region" description="Basic and acidic residues" evidence="6">
    <location>
        <begin position="266"/>
        <end position="278"/>
    </location>
</feature>
<dbReference type="Gene3D" id="2.20.70.10">
    <property type="match status" value="1"/>
</dbReference>
<dbReference type="SUPFAM" id="SSF57667">
    <property type="entry name" value="beta-beta-alpha zinc fingers"/>
    <property type="match status" value="1"/>
</dbReference>
<dbReference type="PANTHER" id="PTHR13173:SF10">
    <property type="entry name" value="WW DOMAIN-BINDING PROTEIN 4"/>
    <property type="match status" value="1"/>
</dbReference>
<keyword evidence="5" id="KW-0539">Nucleus</keyword>
<dbReference type="GO" id="GO:0003723">
    <property type="term" value="F:RNA binding"/>
    <property type="evidence" value="ECO:0007669"/>
    <property type="project" value="TreeGrafter"/>
</dbReference>
<feature type="compositionally biased region" description="Acidic residues" evidence="6">
    <location>
        <begin position="116"/>
        <end position="130"/>
    </location>
</feature>
<dbReference type="CDD" id="cd00201">
    <property type="entry name" value="WW"/>
    <property type="match status" value="1"/>
</dbReference>
<feature type="compositionally biased region" description="Basic and acidic residues" evidence="6">
    <location>
        <begin position="96"/>
        <end position="115"/>
    </location>
</feature>
<feature type="domain" description="WW" evidence="7">
    <location>
        <begin position="131"/>
        <end position="158"/>
    </location>
</feature>
<name>A0A210R1T7_MIZYE</name>
<sequence>MATYWKSQPKKFCDFCKCWITDNKPSVDFHEKGKKHQENVKRKIDEVRRKSTKDAEKKEEAAEDFRKMEEAALEAFKKDLAENPELAAQYSAKIKAAKEKQNEGKEELEKEQKSEGEEEEEESTPEDAGEWLEATSPEGYSYYWHTITQEPVWVAPEKFVSLEEQKKREEKKAKEESGQLMAAEENPVEPEYTSASNIDTETLLGMSFGPQPQQPVKNVYGSWITTSDNVVRTEDEPVPIEPVPVDCIPLPGECELPPDQPSDQQQKPKKDKFKEKKVTSLGGADGEPVAFKKRKIASGARNTRRRDNDD</sequence>
<evidence type="ECO:0000256" key="5">
    <source>
        <dbReference type="ARBA" id="ARBA00023242"/>
    </source>
</evidence>
<dbReference type="PROSITE" id="PS50020">
    <property type="entry name" value="WW_DOMAIN_2"/>
    <property type="match status" value="1"/>
</dbReference>
<keyword evidence="2" id="KW-0479">Metal-binding</keyword>
<evidence type="ECO:0000256" key="3">
    <source>
        <dbReference type="ARBA" id="ARBA00022771"/>
    </source>
</evidence>
<gene>
    <name evidence="9" type="ORF">KP79_PYT12940</name>
</gene>
<organism evidence="9 10">
    <name type="scientific">Mizuhopecten yessoensis</name>
    <name type="common">Japanese scallop</name>
    <name type="synonym">Patinopecten yessoensis</name>
    <dbReference type="NCBI Taxonomy" id="6573"/>
    <lineage>
        <taxon>Eukaryota</taxon>
        <taxon>Metazoa</taxon>
        <taxon>Spiralia</taxon>
        <taxon>Lophotrochozoa</taxon>
        <taxon>Mollusca</taxon>
        <taxon>Bivalvia</taxon>
        <taxon>Autobranchia</taxon>
        <taxon>Pteriomorphia</taxon>
        <taxon>Pectinida</taxon>
        <taxon>Pectinoidea</taxon>
        <taxon>Pectinidae</taxon>
        <taxon>Mizuhopecten</taxon>
    </lineage>
</organism>
<evidence type="ECO:0000256" key="1">
    <source>
        <dbReference type="ARBA" id="ARBA00004123"/>
    </source>
</evidence>
<evidence type="ECO:0000259" key="7">
    <source>
        <dbReference type="PROSITE" id="PS50020"/>
    </source>
</evidence>
<dbReference type="InterPro" id="IPR036236">
    <property type="entry name" value="Znf_C2H2_sf"/>
</dbReference>
<comment type="caution">
    <text evidence="9">The sequence shown here is derived from an EMBL/GenBank/DDBJ whole genome shotgun (WGS) entry which is preliminary data.</text>
</comment>
<feature type="domain" description="Matrin-type" evidence="8">
    <location>
        <begin position="11"/>
        <end position="42"/>
    </location>
</feature>
<dbReference type="PANTHER" id="PTHR13173">
    <property type="entry name" value="WW DOMAIN BINDING PROTEIN 4"/>
    <property type="match status" value="1"/>
</dbReference>
<dbReference type="InterPro" id="IPR000690">
    <property type="entry name" value="Matrin/U1-C_Znf_C2H2"/>
</dbReference>
<comment type="subcellular location">
    <subcellularLocation>
        <location evidence="1">Nucleus</location>
    </subcellularLocation>
</comment>
<dbReference type="Pfam" id="PF06220">
    <property type="entry name" value="zf-U1"/>
    <property type="match status" value="1"/>
</dbReference>
<dbReference type="GO" id="GO:0071011">
    <property type="term" value="C:precatalytic spliceosome"/>
    <property type="evidence" value="ECO:0007669"/>
    <property type="project" value="TreeGrafter"/>
</dbReference>
<dbReference type="EMBL" id="NEDP02000791">
    <property type="protein sequence ID" value="OWF54998.1"/>
    <property type="molecule type" value="Genomic_DNA"/>
</dbReference>
<dbReference type="Proteomes" id="UP000242188">
    <property type="component" value="Unassembled WGS sequence"/>
</dbReference>